<evidence type="ECO:0000313" key="2">
    <source>
        <dbReference type="Proteomes" id="UP000004594"/>
    </source>
</evidence>
<sequence length="140" mass="16722">METKKASTQKSNSRIPKIELEKVDKNERWMLEKIDKNIKYTGCTLYSNGMYNVYRTRSIKTNIRIKSIPKGYSLMIVPTQTIQRYNLVMNHYYSPVTNELILYFKNEEVYEVFIKHGMPIAKLMLKKDIQYTIDHNEEEE</sequence>
<name>E4LAB1_9FIRM</name>
<evidence type="ECO:0000313" key="1">
    <source>
        <dbReference type="EMBL" id="EFR42292.1"/>
    </source>
</evidence>
<dbReference type="Gene3D" id="2.70.40.10">
    <property type="match status" value="1"/>
</dbReference>
<dbReference type="SUPFAM" id="SSF51283">
    <property type="entry name" value="dUTPase-like"/>
    <property type="match status" value="1"/>
</dbReference>
<dbReference type="RefSeq" id="WP_007555157.1">
    <property type="nucleotide sequence ID" value="NZ_AENT01000028.1"/>
</dbReference>
<accession>E4LAB1</accession>
<dbReference type="Proteomes" id="UP000004594">
    <property type="component" value="Unassembled WGS sequence"/>
</dbReference>
<gene>
    <name evidence="1" type="ORF">HMPREF9220_0741</name>
</gene>
<reference evidence="1 2" key="1">
    <citation type="submission" date="2010-11" db="EMBL/GenBank/DDBJ databases">
        <authorList>
            <person name="Durkin A.S."/>
            <person name="Madupu R."/>
            <person name="Torralba M."/>
            <person name="Gillis M."/>
            <person name="Methe B."/>
            <person name="Sutton G."/>
            <person name="Nelson K.E."/>
        </authorList>
    </citation>
    <scope>NUCLEOTIDE SEQUENCE [LARGE SCALE GENOMIC DNA]</scope>
    <source>
        <strain evidence="1 2">UPII 345-E</strain>
    </source>
</reference>
<dbReference type="EMBL" id="AENT01000028">
    <property type="protein sequence ID" value="EFR42292.1"/>
    <property type="molecule type" value="Genomic_DNA"/>
</dbReference>
<comment type="caution">
    <text evidence="1">The sequence shown here is derived from an EMBL/GenBank/DDBJ whole genome shotgun (WGS) entry which is preliminary data.</text>
</comment>
<dbReference type="AlphaFoldDB" id="E4LAB1"/>
<protein>
    <submittedName>
        <fullName evidence="1">Uncharacterized protein</fullName>
    </submittedName>
</protein>
<proteinExistence type="predicted"/>
<organism evidence="1 2">
    <name type="scientific">Dialister micraerophilus UPII 345-E</name>
    <dbReference type="NCBI Taxonomy" id="910314"/>
    <lineage>
        <taxon>Bacteria</taxon>
        <taxon>Bacillati</taxon>
        <taxon>Bacillota</taxon>
        <taxon>Negativicutes</taxon>
        <taxon>Veillonellales</taxon>
        <taxon>Veillonellaceae</taxon>
        <taxon>Dialister</taxon>
    </lineage>
</organism>
<dbReference type="InterPro" id="IPR036157">
    <property type="entry name" value="dUTPase-like_sf"/>
</dbReference>